<dbReference type="CDD" id="cd00799">
    <property type="entry name" value="INT_Cre_C"/>
    <property type="match status" value="1"/>
</dbReference>
<dbReference type="InterPro" id="IPR004107">
    <property type="entry name" value="Integrase_SAM-like_N"/>
</dbReference>
<dbReference type="PROSITE" id="PS51900">
    <property type="entry name" value="CB"/>
    <property type="match status" value="1"/>
</dbReference>
<dbReference type="Gene3D" id="1.10.150.130">
    <property type="match status" value="1"/>
</dbReference>
<dbReference type="PANTHER" id="PTHR34605">
    <property type="entry name" value="PHAGE_INTEGRASE DOMAIN-CONTAINING PROTEIN"/>
    <property type="match status" value="1"/>
</dbReference>
<evidence type="ECO:0000256" key="3">
    <source>
        <dbReference type="ARBA" id="ARBA00023172"/>
    </source>
</evidence>
<dbReference type="Pfam" id="PF00589">
    <property type="entry name" value="Phage_integrase"/>
    <property type="match status" value="1"/>
</dbReference>
<evidence type="ECO:0000259" key="5">
    <source>
        <dbReference type="PROSITE" id="PS51898"/>
    </source>
</evidence>
<dbReference type="SUPFAM" id="SSF56349">
    <property type="entry name" value="DNA breaking-rejoining enzymes"/>
    <property type="match status" value="1"/>
</dbReference>
<keyword evidence="3" id="KW-0233">DNA recombination</keyword>
<evidence type="ECO:0000256" key="2">
    <source>
        <dbReference type="ARBA" id="ARBA00023125"/>
    </source>
</evidence>
<evidence type="ECO:0000313" key="8">
    <source>
        <dbReference type="Proteomes" id="UP001519363"/>
    </source>
</evidence>
<name>A0ABS5A4V2_9PSEU</name>
<evidence type="ECO:0000259" key="6">
    <source>
        <dbReference type="PROSITE" id="PS51900"/>
    </source>
</evidence>
<dbReference type="InterPro" id="IPR011010">
    <property type="entry name" value="DNA_brk_join_enz"/>
</dbReference>
<dbReference type="Proteomes" id="UP001519363">
    <property type="component" value="Unassembled WGS sequence"/>
</dbReference>
<keyword evidence="8" id="KW-1185">Reference proteome</keyword>
<dbReference type="InterPro" id="IPR010998">
    <property type="entry name" value="Integrase_recombinase_N"/>
</dbReference>
<keyword evidence="1" id="KW-0229">DNA integration</keyword>
<reference evidence="7 8" key="1">
    <citation type="submission" date="2021-03" db="EMBL/GenBank/DDBJ databases">
        <title>Sequencing the genomes of 1000 actinobacteria strains.</title>
        <authorList>
            <person name="Klenk H.-P."/>
        </authorList>
    </citation>
    <scope>NUCLEOTIDE SEQUENCE [LARGE SCALE GENOMIC DNA]</scope>
    <source>
        <strain evidence="7 8">DSM 44580</strain>
    </source>
</reference>
<dbReference type="InterPro" id="IPR052925">
    <property type="entry name" value="Phage_Integrase-like_Recomb"/>
</dbReference>
<proteinExistence type="predicted"/>
<gene>
    <name evidence="7" type="ORF">JOF53_000144</name>
</gene>
<comment type="caution">
    <text evidence="7">The sequence shown here is derived from an EMBL/GenBank/DDBJ whole genome shotgun (WGS) entry which is preliminary data.</text>
</comment>
<organism evidence="7 8">
    <name type="scientific">Crossiella equi</name>
    <dbReference type="NCBI Taxonomy" id="130796"/>
    <lineage>
        <taxon>Bacteria</taxon>
        <taxon>Bacillati</taxon>
        <taxon>Actinomycetota</taxon>
        <taxon>Actinomycetes</taxon>
        <taxon>Pseudonocardiales</taxon>
        <taxon>Pseudonocardiaceae</taxon>
        <taxon>Crossiella</taxon>
    </lineage>
</organism>
<dbReference type="EMBL" id="JAGIOO010000001">
    <property type="protein sequence ID" value="MBP2471272.1"/>
    <property type="molecule type" value="Genomic_DNA"/>
</dbReference>
<dbReference type="InterPro" id="IPR013762">
    <property type="entry name" value="Integrase-like_cat_sf"/>
</dbReference>
<evidence type="ECO:0000256" key="1">
    <source>
        <dbReference type="ARBA" id="ARBA00022908"/>
    </source>
</evidence>
<dbReference type="PROSITE" id="PS51898">
    <property type="entry name" value="TYR_RECOMBINASE"/>
    <property type="match status" value="1"/>
</dbReference>
<dbReference type="SUPFAM" id="SSF47823">
    <property type="entry name" value="lambda integrase-like, N-terminal domain"/>
    <property type="match status" value="1"/>
</dbReference>
<dbReference type="RefSeq" id="WP_249044659.1">
    <property type="nucleotide sequence ID" value="NZ_JAGIOO010000001.1"/>
</dbReference>
<dbReference type="InterPro" id="IPR044068">
    <property type="entry name" value="CB"/>
</dbReference>
<keyword evidence="2 4" id="KW-0238">DNA-binding</keyword>
<dbReference type="Gene3D" id="1.10.443.10">
    <property type="entry name" value="Intergrase catalytic core"/>
    <property type="match status" value="1"/>
</dbReference>
<feature type="domain" description="Core-binding (CB)" evidence="6">
    <location>
        <begin position="45"/>
        <end position="132"/>
    </location>
</feature>
<dbReference type="PANTHER" id="PTHR34605:SF3">
    <property type="entry name" value="P CELL-TYPE AGGLUTINATION PROTEIN MAP4-LIKE-RELATED"/>
    <property type="match status" value="1"/>
</dbReference>
<feature type="domain" description="Tyr recombinase" evidence="5">
    <location>
        <begin position="158"/>
        <end position="392"/>
    </location>
</feature>
<evidence type="ECO:0000313" key="7">
    <source>
        <dbReference type="EMBL" id="MBP2471272.1"/>
    </source>
</evidence>
<accession>A0ABS5A4V2</accession>
<protein>
    <submittedName>
        <fullName evidence="7">Integrase</fullName>
    </submittedName>
</protein>
<dbReference type="InterPro" id="IPR002104">
    <property type="entry name" value="Integrase_catalytic"/>
</dbReference>
<sequence length="395" mass="42456">MDAHSTTSPLAERLPVEVRGGLVRVSRSVLVDTEALLAVRARFDDEQAGALARYLEASQSPNTLRAYRSDWLAWSAWCAQEGRQALPADPLDVAVYLAAAADTRRESGQWAFSPATLDRKAAAIAAVHAANGLPAPTRADAVRLTLRGIRRTRRTQPVRKRPVLLHTLEELLAGLPEDGPARYRDQLLLLVGFAGALRRSELAALTLDDVQVHTDHQTGEPLLLVQLATTKTDPTGAHEQRVALPRGQRPATCPVCAFANWVALLAASTRGALAEHPAPPTAQHTCHGYQGTHLADGTGVALFPSVNKHGQLGRAPISGRAVAELVKRYAARAGLDPALFSGHSLRAGFATQAALGGASDREIMRQGRWSNPRTVHRYIRTANPLEDNAVTKLGL</sequence>
<evidence type="ECO:0000256" key="4">
    <source>
        <dbReference type="PROSITE-ProRule" id="PRU01248"/>
    </source>
</evidence>
<dbReference type="Pfam" id="PF02899">
    <property type="entry name" value="Phage_int_SAM_1"/>
    <property type="match status" value="1"/>
</dbReference>